<keyword evidence="13" id="KW-1185">Reference proteome</keyword>
<feature type="transmembrane region" description="Helical" evidence="11">
    <location>
        <begin position="6"/>
        <end position="23"/>
    </location>
</feature>
<dbReference type="AlphaFoldDB" id="A0A926DCA3"/>
<keyword evidence="6" id="KW-0653">Protein transport</keyword>
<evidence type="ECO:0000313" key="13">
    <source>
        <dbReference type="Proteomes" id="UP000620366"/>
    </source>
</evidence>
<organism evidence="12 13">
    <name type="scientific">Feifania hominis</name>
    <dbReference type="NCBI Taxonomy" id="2763660"/>
    <lineage>
        <taxon>Bacteria</taxon>
        <taxon>Bacillati</taxon>
        <taxon>Bacillota</taxon>
        <taxon>Clostridia</taxon>
        <taxon>Eubacteriales</taxon>
        <taxon>Feifaniaceae</taxon>
        <taxon>Feifania</taxon>
    </lineage>
</organism>
<evidence type="ECO:0000256" key="8">
    <source>
        <dbReference type="ARBA" id="ARBA00023010"/>
    </source>
</evidence>
<evidence type="ECO:0000313" key="12">
    <source>
        <dbReference type="EMBL" id="MBC8535576.1"/>
    </source>
</evidence>
<protein>
    <submittedName>
        <fullName evidence="12">Preprotein translocase subunit YajC</fullName>
    </submittedName>
</protein>
<feature type="region of interest" description="Disordered" evidence="10">
    <location>
        <begin position="104"/>
        <end position="135"/>
    </location>
</feature>
<dbReference type="Pfam" id="PF02699">
    <property type="entry name" value="YajC"/>
    <property type="match status" value="1"/>
</dbReference>
<dbReference type="PANTHER" id="PTHR33909:SF1">
    <property type="entry name" value="SEC TRANSLOCON ACCESSORY COMPLEX SUBUNIT YAJC"/>
    <property type="match status" value="1"/>
</dbReference>
<dbReference type="GO" id="GO:0015031">
    <property type="term" value="P:protein transport"/>
    <property type="evidence" value="ECO:0007669"/>
    <property type="project" value="UniProtKB-KW"/>
</dbReference>
<keyword evidence="8" id="KW-0811">Translocation</keyword>
<accession>A0A926DCA3</accession>
<sequence length="135" mass="15072">MPNETLTSLLIIAVPLAVFYFLLIRPQKKKEKQVAQMRRKLEPGDSIVTIGGIVGRIISAKEDILTIESGAAKNKIQVMRWAVQSCESNIDDRELKELEEEVAEKTKKLKAKKEETEPQTDDTTNEAGGSEESES</sequence>
<comment type="caution">
    <text evidence="12">The sequence shown here is derived from an EMBL/GenBank/DDBJ whole genome shotgun (WGS) entry which is preliminary data.</text>
</comment>
<evidence type="ECO:0000256" key="5">
    <source>
        <dbReference type="ARBA" id="ARBA00022692"/>
    </source>
</evidence>
<proteinExistence type="inferred from homology"/>
<evidence type="ECO:0000256" key="10">
    <source>
        <dbReference type="SAM" id="MobiDB-lite"/>
    </source>
</evidence>
<gene>
    <name evidence="12" type="primary">yajC</name>
    <name evidence="12" type="ORF">H8695_02575</name>
</gene>
<keyword evidence="3" id="KW-0813">Transport</keyword>
<comment type="similarity">
    <text evidence="2">Belongs to the YajC family.</text>
</comment>
<evidence type="ECO:0000256" key="3">
    <source>
        <dbReference type="ARBA" id="ARBA00022448"/>
    </source>
</evidence>
<evidence type="ECO:0000256" key="9">
    <source>
        <dbReference type="ARBA" id="ARBA00023136"/>
    </source>
</evidence>
<dbReference type="Proteomes" id="UP000620366">
    <property type="component" value="Unassembled WGS sequence"/>
</dbReference>
<name>A0A926DCA3_9FIRM</name>
<evidence type="ECO:0000256" key="2">
    <source>
        <dbReference type="ARBA" id="ARBA00006742"/>
    </source>
</evidence>
<dbReference type="InterPro" id="IPR003849">
    <property type="entry name" value="Preprotein_translocase_YajC"/>
</dbReference>
<evidence type="ECO:0000256" key="11">
    <source>
        <dbReference type="SAM" id="Phobius"/>
    </source>
</evidence>
<keyword evidence="4" id="KW-1003">Cell membrane</keyword>
<dbReference type="PANTHER" id="PTHR33909">
    <property type="entry name" value="SEC TRANSLOCON ACCESSORY COMPLEX SUBUNIT YAJC"/>
    <property type="match status" value="1"/>
</dbReference>
<reference evidence="12" key="1">
    <citation type="submission" date="2020-08" db="EMBL/GenBank/DDBJ databases">
        <title>Genome public.</title>
        <authorList>
            <person name="Liu C."/>
            <person name="Sun Q."/>
        </authorList>
    </citation>
    <scope>NUCLEOTIDE SEQUENCE</scope>
    <source>
        <strain evidence="12">BX7</strain>
    </source>
</reference>
<keyword evidence="5 11" id="KW-0812">Transmembrane</keyword>
<comment type="subcellular location">
    <subcellularLocation>
        <location evidence="1">Cell membrane</location>
        <topology evidence="1">Single-pass membrane protein</topology>
    </subcellularLocation>
</comment>
<evidence type="ECO:0000256" key="6">
    <source>
        <dbReference type="ARBA" id="ARBA00022927"/>
    </source>
</evidence>
<dbReference type="NCBIfam" id="TIGR00739">
    <property type="entry name" value="yajC"/>
    <property type="match status" value="1"/>
</dbReference>
<dbReference type="GO" id="GO:0005886">
    <property type="term" value="C:plasma membrane"/>
    <property type="evidence" value="ECO:0007669"/>
    <property type="project" value="UniProtKB-SubCell"/>
</dbReference>
<evidence type="ECO:0000256" key="7">
    <source>
        <dbReference type="ARBA" id="ARBA00022989"/>
    </source>
</evidence>
<evidence type="ECO:0000256" key="1">
    <source>
        <dbReference type="ARBA" id="ARBA00004162"/>
    </source>
</evidence>
<dbReference type="RefSeq" id="WP_249299302.1">
    <property type="nucleotide sequence ID" value="NZ_JACRSP010000001.1"/>
</dbReference>
<keyword evidence="9 11" id="KW-0472">Membrane</keyword>
<feature type="compositionally biased region" description="Acidic residues" evidence="10">
    <location>
        <begin position="117"/>
        <end position="135"/>
    </location>
</feature>
<dbReference type="SMART" id="SM01323">
    <property type="entry name" value="YajC"/>
    <property type="match status" value="1"/>
</dbReference>
<dbReference type="PRINTS" id="PR01853">
    <property type="entry name" value="YAJCTRNLCASE"/>
</dbReference>
<evidence type="ECO:0000256" key="4">
    <source>
        <dbReference type="ARBA" id="ARBA00022475"/>
    </source>
</evidence>
<keyword evidence="7 11" id="KW-1133">Transmembrane helix</keyword>
<dbReference type="EMBL" id="JACRSP010000001">
    <property type="protein sequence ID" value="MBC8535576.1"/>
    <property type="molecule type" value="Genomic_DNA"/>
</dbReference>